<feature type="compositionally biased region" description="Low complexity" evidence="2">
    <location>
        <begin position="366"/>
        <end position="383"/>
    </location>
</feature>
<dbReference type="AlphaFoldDB" id="A0A1U6IBI3"/>
<feature type="compositionally biased region" description="Low complexity" evidence="2">
    <location>
        <begin position="409"/>
        <end position="432"/>
    </location>
</feature>
<protein>
    <submittedName>
        <fullName evidence="5">Flp pilus assembly protein TadD, contains TPR repeats</fullName>
    </submittedName>
</protein>
<sequence>MRFELRVSRFLAGVGLAAVSFVPAAASAQSAPVVSRPIVQAIPSVDPQKLSDALTRLGRDPRDVNALMDAADAARALGDYDASIGFYRRAEDLSPNNARIKSGLAKALVLSGDPVAAIPVFAEAERAGARASEIASDRGLAFDLVGDNATAQRYYIGALDGSGDDEARMRYAVSQAIAGDVEAAQQTLLPLLRKQDKPGWRTRAFTLAIVGDTKEAVDLANRILPAPLAQNVAPYLRYMPRLTKAQQAAAANLGKFPKASEIGRDDPRIASYKPVQLAAALPSSAANTQSSASGKPSDKASRQKAVKAQAEQARREAEVTENRRKAALASASADRVAPPDPKPAIERNAGELPPRDANGELPPVNASSARQAAAAASMAQAAPTPTPAPSRPMAPTPMPTPTPTPSTRPVPTSVAVAATPASQAPARPSAPASGGFDLARIGGSASAVTPVRAPDAQVSAAPVQAPVSTPVAEAPPEPGPNQLSLSDIFADLGRPTTQAMPASGAVDIRKIVPAKPKPKEEPKPAPKPEKPAPPPPPAHPSRIWVQIGVGRDKGAIAFDWRRHLRETPALFKGRKPYVSEMGRTNRILVGPFETSKAANEFAAEVRKADVANALPWTSPAGQVVDELPTK</sequence>
<evidence type="ECO:0000256" key="3">
    <source>
        <dbReference type="SAM" id="SignalP"/>
    </source>
</evidence>
<dbReference type="InterPro" id="IPR036680">
    <property type="entry name" value="SPOR-like_sf"/>
</dbReference>
<keyword evidence="1" id="KW-0802">TPR repeat</keyword>
<dbReference type="RefSeq" id="WP_245829289.1">
    <property type="nucleotide sequence ID" value="NZ_FVZE01000005.1"/>
</dbReference>
<dbReference type="EMBL" id="FVZE01000005">
    <property type="protein sequence ID" value="SLK05337.1"/>
    <property type="molecule type" value="Genomic_DNA"/>
</dbReference>
<feature type="compositionally biased region" description="Basic and acidic residues" evidence="2">
    <location>
        <begin position="312"/>
        <end position="324"/>
    </location>
</feature>
<feature type="region of interest" description="Disordered" evidence="2">
    <location>
        <begin position="498"/>
        <end position="542"/>
    </location>
</feature>
<dbReference type="InterPro" id="IPR007730">
    <property type="entry name" value="SPOR-like_dom"/>
</dbReference>
<feature type="repeat" description="TPR" evidence="1">
    <location>
        <begin position="64"/>
        <end position="97"/>
    </location>
</feature>
<feature type="compositionally biased region" description="Basic and acidic residues" evidence="2">
    <location>
        <begin position="517"/>
        <end position="530"/>
    </location>
</feature>
<name>A0A1U6IBI3_9SPHN</name>
<evidence type="ECO:0000313" key="5">
    <source>
        <dbReference type="EMBL" id="SLK05337.1"/>
    </source>
</evidence>
<reference evidence="6" key="1">
    <citation type="submission" date="2017-02" db="EMBL/GenBank/DDBJ databases">
        <authorList>
            <person name="Varghese N."/>
            <person name="Submissions S."/>
        </authorList>
    </citation>
    <scope>NUCLEOTIDE SEQUENCE [LARGE SCALE GENOMIC DNA]</scope>
    <source>
        <strain evidence="6">SM117</strain>
    </source>
</reference>
<feature type="compositionally biased region" description="Basic and acidic residues" evidence="2">
    <location>
        <begin position="343"/>
        <end position="358"/>
    </location>
</feature>
<keyword evidence="6" id="KW-1185">Reference proteome</keyword>
<organism evidence="5 6">
    <name type="scientific">Novosphingobium mathurense</name>
    <dbReference type="NCBI Taxonomy" id="428990"/>
    <lineage>
        <taxon>Bacteria</taxon>
        <taxon>Pseudomonadati</taxon>
        <taxon>Pseudomonadota</taxon>
        <taxon>Alphaproteobacteria</taxon>
        <taxon>Sphingomonadales</taxon>
        <taxon>Sphingomonadaceae</taxon>
        <taxon>Novosphingobium</taxon>
    </lineage>
</organism>
<dbReference type="PRINTS" id="PR01217">
    <property type="entry name" value="PRICHEXTENSN"/>
</dbReference>
<feature type="chain" id="PRO_5012007386" evidence="3">
    <location>
        <begin position="29"/>
        <end position="630"/>
    </location>
</feature>
<evidence type="ECO:0000313" key="6">
    <source>
        <dbReference type="Proteomes" id="UP000190989"/>
    </source>
</evidence>
<dbReference type="InterPro" id="IPR019734">
    <property type="entry name" value="TPR_rpt"/>
</dbReference>
<dbReference type="Pfam" id="PF14559">
    <property type="entry name" value="TPR_19"/>
    <property type="match status" value="1"/>
</dbReference>
<dbReference type="PROSITE" id="PS50005">
    <property type="entry name" value="TPR"/>
    <property type="match status" value="1"/>
</dbReference>
<dbReference type="InterPro" id="IPR011990">
    <property type="entry name" value="TPR-like_helical_dom_sf"/>
</dbReference>
<evidence type="ECO:0000259" key="4">
    <source>
        <dbReference type="PROSITE" id="PS51724"/>
    </source>
</evidence>
<feature type="compositionally biased region" description="Polar residues" evidence="2">
    <location>
        <begin position="284"/>
        <end position="294"/>
    </location>
</feature>
<keyword evidence="3" id="KW-0732">Signal</keyword>
<dbReference type="STRING" id="428990.SAMN06295987_105127"/>
<feature type="region of interest" description="Disordered" evidence="2">
    <location>
        <begin position="283"/>
        <end position="437"/>
    </location>
</feature>
<accession>A0A1U6IBI3</accession>
<evidence type="ECO:0000256" key="2">
    <source>
        <dbReference type="SAM" id="MobiDB-lite"/>
    </source>
</evidence>
<dbReference type="GO" id="GO:0042834">
    <property type="term" value="F:peptidoglycan binding"/>
    <property type="evidence" value="ECO:0007669"/>
    <property type="project" value="InterPro"/>
</dbReference>
<feature type="region of interest" description="Disordered" evidence="2">
    <location>
        <begin position="457"/>
        <end position="482"/>
    </location>
</feature>
<feature type="compositionally biased region" description="Pro residues" evidence="2">
    <location>
        <begin position="384"/>
        <end position="408"/>
    </location>
</feature>
<feature type="compositionally biased region" description="Low complexity" evidence="2">
    <location>
        <begin position="457"/>
        <end position="472"/>
    </location>
</feature>
<feature type="signal peptide" evidence="3">
    <location>
        <begin position="1"/>
        <end position="28"/>
    </location>
</feature>
<evidence type="ECO:0000256" key="1">
    <source>
        <dbReference type="PROSITE-ProRule" id="PRU00339"/>
    </source>
</evidence>
<dbReference type="SUPFAM" id="SSF48452">
    <property type="entry name" value="TPR-like"/>
    <property type="match status" value="1"/>
</dbReference>
<dbReference type="Proteomes" id="UP000190989">
    <property type="component" value="Unassembled WGS sequence"/>
</dbReference>
<gene>
    <name evidence="5" type="ORF">SAMN06295987_105127</name>
</gene>
<dbReference type="PROSITE" id="PS51724">
    <property type="entry name" value="SPOR"/>
    <property type="match status" value="1"/>
</dbReference>
<proteinExistence type="predicted"/>
<feature type="domain" description="SPOR" evidence="4">
    <location>
        <begin position="537"/>
        <end position="619"/>
    </location>
</feature>
<dbReference type="SUPFAM" id="SSF110997">
    <property type="entry name" value="Sporulation related repeat"/>
    <property type="match status" value="1"/>
</dbReference>
<dbReference type="Gene3D" id="1.25.40.10">
    <property type="entry name" value="Tetratricopeptide repeat domain"/>
    <property type="match status" value="1"/>
</dbReference>